<accession>A0A9W7BT63</accession>
<dbReference type="EMBL" id="BRXY01000458">
    <property type="protein sequence ID" value="GMH96036.1"/>
    <property type="molecule type" value="Genomic_DNA"/>
</dbReference>
<comment type="caution">
    <text evidence="8">The sequence shown here is derived from an EMBL/GenBank/DDBJ whole genome shotgun (WGS) entry which is preliminary data.</text>
</comment>
<evidence type="ECO:0000313" key="9">
    <source>
        <dbReference type="Proteomes" id="UP001165085"/>
    </source>
</evidence>
<dbReference type="OrthoDB" id="198558at2759"/>
<evidence type="ECO:0000256" key="6">
    <source>
        <dbReference type="SAM" id="MobiDB-lite"/>
    </source>
</evidence>
<feature type="compositionally biased region" description="Basic and acidic residues" evidence="6">
    <location>
        <begin position="156"/>
        <end position="173"/>
    </location>
</feature>
<evidence type="ECO:0000256" key="3">
    <source>
        <dbReference type="ARBA" id="ARBA00022490"/>
    </source>
</evidence>
<dbReference type="Gene3D" id="1.20.1520.10">
    <property type="entry name" value="ADP-ribosylation factor-like 2-binding protein, domain"/>
    <property type="match status" value="1"/>
</dbReference>
<sequence length="173" mass="20207">MPHGSRNSTDDAYIVLRMTGFFLETVAPDLEAFKTENQHLFAITEDDDGTMFQLSQQEKYEEFSRIFDEGMMKFVNDNPYPMQDFNRILRRGLEDMKAEEDSMASLLVELLEAVADFEGFVKFMREEREEEGKEEDDGVWDMPEVPTRPPGLAESKNNDDDETRRNEETHNMK</sequence>
<dbReference type="Proteomes" id="UP001165085">
    <property type="component" value="Unassembled WGS sequence"/>
</dbReference>
<feature type="region of interest" description="Disordered" evidence="6">
    <location>
        <begin position="127"/>
        <end position="173"/>
    </location>
</feature>
<keyword evidence="4" id="KW-0969">Cilium</keyword>
<dbReference type="AlphaFoldDB" id="A0A9W7BT63"/>
<reference evidence="9" key="1">
    <citation type="journal article" date="2023" name="Commun. Biol.">
        <title>Genome analysis of Parmales, the sister group of diatoms, reveals the evolutionary specialization of diatoms from phago-mixotrophs to photoautotrophs.</title>
        <authorList>
            <person name="Ban H."/>
            <person name="Sato S."/>
            <person name="Yoshikawa S."/>
            <person name="Yamada K."/>
            <person name="Nakamura Y."/>
            <person name="Ichinomiya M."/>
            <person name="Sato N."/>
            <person name="Blanc-Mathieu R."/>
            <person name="Endo H."/>
            <person name="Kuwata A."/>
            <person name="Ogata H."/>
        </authorList>
    </citation>
    <scope>NUCLEOTIDE SEQUENCE [LARGE SCALE GENOMIC DNA]</scope>
    <source>
        <strain evidence="9">NIES 3701</strain>
    </source>
</reference>
<keyword evidence="5" id="KW-0966">Cell projection</keyword>
<proteinExistence type="predicted"/>
<name>A0A9W7BT63_9STRA</name>
<evidence type="ECO:0000256" key="1">
    <source>
        <dbReference type="ARBA" id="ARBA00004138"/>
    </source>
</evidence>
<gene>
    <name evidence="8" type="ORF">TrST_g912</name>
</gene>
<dbReference type="GO" id="GO:0005929">
    <property type="term" value="C:cilium"/>
    <property type="evidence" value="ECO:0007669"/>
    <property type="project" value="UniProtKB-SubCell"/>
</dbReference>
<keyword evidence="9" id="KW-1185">Reference proteome</keyword>
<evidence type="ECO:0000313" key="8">
    <source>
        <dbReference type="EMBL" id="GMH96036.1"/>
    </source>
</evidence>
<dbReference type="GO" id="GO:0005737">
    <property type="term" value="C:cytoplasm"/>
    <property type="evidence" value="ECO:0007669"/>
    <property type="project" value="UniProtKB-SubCell"/>
</dbReference>
<comment type="subcellular location">
    <subcellularLocation>
        <location evidence="1">Cell projection</location>
        <location evidence="1">Cilium</location>
    </subcellularLocation>
    <subcellularLocation>
        <location evidence="2">Cytoplasm</location>
    </subcellularLocation>
</comment>
<dbReference type="Pfam" id="PF11527">
    <property type="entry name" value="ARL2_Bind_BART"/>
    <property type="match status" value="1"/>
</dbReference>
<evidence type="ECO:0000256" key="5">
    <source>
        <dbReference type="ARBA" id="ARBA00023273"/>
    </source>
</evidence>
<evidence type="ECO:0000256" key="2">
    <source>
        <dbReference type="ARBA" id="ARBA00004496"/>
    </source>
</evidence>
<feature type="domain" description="BART" evidence="7">
    <location>
        <begin position="32"/>
        <end position="130"/>
    </location>
</feature>
<organism evidence="8 9">
    <name type="scientific">Triparma strigata</name>
    <dbReference type="NCBI Taxonomy" id="1606541"/>
    <lineage>
        <taxon>Eukaryota</taxon>
        <taxon>Sar</taxon>
        <taxon>Stramenopiles</taxon>
        <taxon>Ochrophyta</taxon>
        <taxon>Bolidophyceae</taxon>
        <taxon>Parmales</taxon>
        <taxon>Triparmaceae</taxon>
        <taxon>Triparma</taxon>
    </lineage>
</organism>
<keyword evidence="3" id="KW-0963">Cytoplasm</keyword>
<evidence type="ECO:0000256" key="4">
    <source>
        <dbReference type="ARBA" id="ARBA00023069"/>
    </source>
</evidence>
<evidence type="ECO:0000259" key="7">
    <source>
        <dbReference type="Pfam" id="PF11527"/>
    </source>
</evidence>
<dbReference type="InterPro" id="IPR023379">
    <property type="entry name" value="BART_dom"/>
</dbReference>
<dbReference type="InterPro" id="IPR042541">
    <property type="entry name" value="BART_sf"/>
</dbReference>
<protein>
    <recommendedName>
        <fullName evidence="7">BART domain-containing protein</fullName>
    </recommendedName>
</protein>